<feature type="active site" description="Proton donor" evidence="5">
    <location>
        <position position="221"/>
    </location>
</feature>
<protein>
    <submittedName>
        <fullName evidence="9">Arabinan endo-1,5-alpha-L-arabinosidase</fullName>
    </submittedName>
</protein>
<dbReference type="SUPFAM" id="SSF75005">
    <property type="entry name" value="Arabinanase/levansucrase/invertase"/>
    <property type="match status" value="1"/>
</dbReference>
<gene>
    <name evidence="9" type="ORF">SAMN02746011_00305</name>
</gene>
<dbReference type="STRING" id="1121925.SAMN02746011_00305"/>
<dbReference type="Pfam" id="PF16369">
    <property type="entry name" value="GH43_C"/>
    <property type="match status" value="1"/>
</dbReference>
<proteinExistence type="inferred from homology"/>
<evidence type="ECO:0000259" key="8">
    <source>
        <dbReference type="Pfam" id="PF16369"/>
    </source>
</evidence>
<dbReference type="AlphaFoldDB" id="A0A1T4JQS0"/>
<feature type="site" description="Important for catalytic activity, responsible for pKa modulation of the active site Glu and correct orientation of both the proton donor and substrate" evidence="6">
    <location>
        <position position="168"/>
    </location>
</feature>
<dbReference type="OrthoDB" id="9801455at2"/>
<dbReference type="Proteomes" id="UP000189941">
    <property type="component" value="Unassembled WGS sequence"/>
</dbReference>
<evidence type="ECO:0000256" key="1">
    <source>
        <dbReference type="ARBA" id="ARBA00004834"/>
    </source>
</evidence>
<dbReference type="InterPro" id="IPR023296">
    <property type="entry name" value="Glyco_hydro_beta-prop_sf"/>
</dbReference>
<dbReference type="GO" id="GO:0004553">
    <property type="term" value="F:hydrolase activity, hydrolyzing O-glycosyl compounds"/>
    <property type="evidence" value="ECO:0007669"/>
    <property type="project" value="InterPro"/>
</dbReference>
<evidence type="ECO:0000256" key="7">
    <source>
        <dbReference type="RuleBase" id="RU361187"/>
    </source>
</evidence>
<organism evidence="9 10">
    <name type="scientific">Globicatella sulfidifaciens DSM 15739</name>
    <dbReference type="NCBI Taxonomy" id="1121925"/>
    <lineage>
        <taxon>Bacteria</taxon>
        <taxon>Bacillati</taxon>
        <taxon>Bacillota</taxon>
        <taxon>Bacilli</taxon>
        <taxon>Lactobacillales</taxon>
        <taxon>Aerococcaceae</taxon>
        <taxon>Globicatella</taxon>
    </lineage>
</organism>
<dbReference type="PANTHER" id="PTHR43301:SF3">
    <property type="entry name" value="ARABINAN ENDO-1,5-ALPHA-L-ARABINOSIDASE A-RELATED"/>
    <property type="match status" value="1"/>
</dbReference>
<keyword evidence="10" id="KW-1185">Reference proteome</keyword>
<dbReference type="Pfam" id="PF04616">
    <property type="entry name" value="Glyco_hydro_43"/>
    <property type="match status" value="1"/>
</dbReference>
<feature type="active site" description="Proton acceptor" evidence="5">
    <location>
        <position position="38"/>
    </location>
</feature>
<dbReference type="RefSeq" id="WP_078755161.1">
    <property type="nucleotide sequence ID" value="NZ_FUWO01000002.1"/>
</dbReference>
<dbReference type="GO" id="GO:0005975">
    <property type="term" value="P:carbohydrate metabolic process"/>
    <property type="evidence" value="ECO:0007669"/>
    <property type="project" value="InterPro"/>
</dbReference>
<reference evidence="10" key="1">
    <citation type="submission" date="2017-02" db="EMBL/GenBank/DDBJ databases">
        <authorList>
            <person name="Varghese N."/>
            <person name="Submissions S."/>
        </authorList>
    </citation>
    <scope>NUCLEOTIDE SEQUENCE [LARGE SCALE GENOMIC DNA]</scope>
    <source>
        <strain evidence="10">DSM 15739</strain>
    </source>
</reference>
<evidence type="ECO:0000313" key="10">
    <source>
        <dbReference type="Proteomes" id="UP000189941"/>
    </source>
</evidence>
<evidence type="ECO:0000256" key="4">
    <source>
        <dbReference type="ARBA" id="ARBA00023295"/>
    </source>
</evidence>
<dbReference type="PANTHER" id="PTHR43301">
    <property type="entry name" value="ARABINAN ENDO-1,5-ALPHA-L-ARABINOSIDASE"/>
    <property type="match status" value="1"/>
</dbReference>
<dbReference type="Gene3D" id="2.40.128.10">
    <property type="match status" value="1"/>
</dbReference>
<evidence type="ECO:0000256" key="6">
    <source>
        <dbReference type="PIRSR" id="PIRSR606710-2"/>
    </source>
</evidence>
<dbReference type="InterPro" id="IPR006710">
    <property type="entry name" value="Glyco_hydro_43"/>
</dbReference>
<comment type="pathway">
    <text evidence="1">Glycan metabolism; L-arabinan degradation.</text>
</comment>
<evidence type="ECO:0000256" key="3">
    <source>
        <dbReference type="ARBA" id="ARBA00022801"/>
    </source>
</evidence>
<feature type="domain" description="Extracellular endo-alpha-(1-&gt;5)-L-arabinanase C-terminal" evidence="8">
    <location>
        <begin position="361"/>
        <end position="463"/>
    </location>
</feature>
<evidence type="ECO:0000256" key="5">
    <source>
        <dbReference type="PIRSR" id="PIRSR606710-1"/>
    </source>
</evidence>
<keyword evidence="3 7" id="KW-0378">Hydrolase</keyword>
<accession>A0A1T4JQS0</accession>
<evidence type="ECO:0000313" key="9">
    <source>
        <dbReference type="EMBL" id="SJZ32471.1"/>
    </source>
</evidence>
<keyword evidence="4 7" id="KW-0326">Glycosidase</keyword>
<name>A0A1T4JQS0_9LACT</name>
<comment type="similarity">
    <text evidence="2 7">Belongs to the glycosyl hydrolase 43 family.</text>
</comment>
<dbReference type="InterPro" id="IPR032291">
    <property type="entry name" value="Abn2_C"/>
</dbReference>
<evidence type="ECO:0000256" key="2">
    <source>
        <dbReference type="ARBA" id="ARBA00009865"/>
    </source>
</evidence>
<sequence length="469" mass="53051">MKKRCLFSFYVVLVVFCVFIPMQIAAENPKYKDASVHDPSIIEVDNHYYIIGSHAAFAKSSDLISWTQISTNVNNSKLFENIKEQLAEDFEFAKTDTLWASDIIQLKNGKYYLYYCLCEGSSPLSVLGVAVSDNIEGPYEKIESFLYSGTETQFGQTYDATKHPNVIDPHVFYDNDGKLWMVYGSYSGGIFILEMDEDTGLPIDRNTYGTHLGGGNHSRIEGPYIQYNKDTGYYYLFTSFGGLDTKGGYNIRVARSKNPDGPYEDMEGTLFSDVKGKYNTLFDDASIQDFGVKIIGNFAFDEKPNKNNGYVSPGHNSTLYHKDLNAYFLIFHTRFPQAGELHEVRVHQLHFLSNGWPVVSPTRYSGKLAESIDAKLLNGKYKAIIMDKLIVDNITLPKHIEIDNEIINGDVEGEIIKREGNEVNITLENGKEYSGLVFAEWDDLQQKEVINFSGLSQEGEPIYLIKVEE</sequence>
<dbReference type="EMBL" id="FUWO01000002">
    <property type="protein sequence ID" value="SJZ32471.1"/>
    <property type="molecule type" value="Genomic_DNA"/>
</dbReference>
<dbReference type="Gene3D" id="2.115.10.20">
    <property type="entry name" value="Glycosyl hydrolase domain, family 43"/>
    <property type="match status" value="1"/>
</dbReference>
<dbReference type="InterPro" id="IPR050727">
    <property type="entry name" value="GH43_arabinanases"/>
</dbReference>